<feature type="region of interest" description="Disordered" evidence="1">
    <location>
        <begin position="246"/>
        <end position="281"/>
    </location>
</feature>
<dbReference type="PANTHER" id="PTHR38887">
    <property type="entry name" value="CHROMOSOME 21, WHOLE GENOME SHOTGUN SEQUENCE"/>
    <property type="match status" value="1"/>
</dbReference>
<dbReference type="OrthoDB" id="3068835at2759"/>
<feature type="region of interest" description="Disordered" evidence="1">
    <location>
        <begin position="400"/>
        <end position="439"/>
    </location>
</feature>
<sequence>MSFSLLQIVRPYETEQEMTRQEQDAAASTSQRDTQTCARRVREAATEAVSFPNMMDASASPPPPYTQTIPGSIQQSSSTNAGSNSPNTLFVHNHHQQPPPQAPNDLPIVIPQIARSSEGSFHSPFIRSYPPSLHPQISQTDFLAFLDTLNSVWVADPTLQSVGLAGEIMGNLFWLPIVPFVGMGVEIAAGLSSVAASLARSRKFLKVANEKLWKPRGWFVKVCGTKEMLGRVGYASGGEGGAAKLKLPPRVVEDELERAEEGDDSRSGHQHQVPREENARTRRMRALEGYVAPLEFNVPALVSPDNFLAKMGTAQAQRMASKQQKKEAQKRGKAIEKQHQQHREAEKSSQNAAVKLAELEALLEKERDRFHAKVKRRGEGVSEKDRERIFREFEKEEERLEKDLEKERKRAGKEREKRAENEEEHAAKPKKDKEEEATQKMRWIVITRWDEGRNKDEGEAELVVGDDANENGKWEK</sequence>
<feature type="compositionally biased region" description="Polar residues" evidence="1">
    <location>
        <begin position="66"/>
        <end position="90"/>
    </location>
</feature>
<feature type="compositionally biased region" description="Acidic residues" evidence="1">
    <location>
        <begin position="254"/>
        <end position="263"/>
    </location>
</feature>
<feature type="region of interest" description="Disordered" evidence="1">
    <location>
        <begin position="14"/>
        <end position="103"/>
    </location>
</feature>
<evidence type="ECO:0000313" key="3">
    <source>
        <dbReference type="Proteomes" id="UP000799539"/>
    </source>
</evidence>
<feature type="region of interest" description="Disordered" evidence="1">
    <location>
        <begin position="455"/>
        <end position="476"/>
    </location>
</feature>
<feature type="region of interest" description="Disordered" evidence="1">
    <location>
        <begin position="313"/>
        <end position="352"/>
    </location>
</feature>
<proteinExistence type="predicted"/>
<gene>
    <name evidence="2" type="ORF">CERZMDRAFT_97705</name>
</gene>
<reference evidence="2" key="1">
    <citation type="journal article" date="2020" name="Stud. Mycol.">
        <title>101 Dothideomycetes genomes: a test case for predicting lifestyles and emergence of pathogens.</title>
        <authorList>
            <person name="Haridas S."/>
            <person name="Albert R."/>
            <person name="Binder M."/>
            <person name="Bloem J."/>
            <person name="Labutti K."/>
            <person name="Salamov A."/>
            <person name="Andreopoulos B."/>
            <person name="Baker S."/>
            <person name="Barry K."/>
            <person name="Bills G."/>
            <person name="Bluhm B."/>
            <person name="Cannon C."/>
            <person name="Castanera R."/>
            <person name="Culley D."/>
            <person name="Daum C."/>
            <person name="Ezra D."/>
            <person name="Gonzalez J."/>
            <person name="Henrissat B."/>
            <person name="Kuo A."/>
            <person name="Liang C."/>
            <person name="Lipzen A."/>
            <person name="Lutzoni F."/>
            <person name="Magnuson J."/>
            <person name="Mondo S."/>
            <person name="Nolan M."/>
            <person name="Ohm R."/>
            <person name="Pangilinan J."/>
            <person name="Park H.-J."/>
            <person name="Ramirez L."/>
            <person name="Alfaro M."/>
            <person name="Sun H."/>
            <person name="Tritt A."/>
            <person name="Yoshinaga Y."/>
            <person name="Zwiers L.-H."/>
            <person name="Turgeon B."/>
            <person name="Goodwin S."/>
            <person name="Spatafora J."/>
            <person name="Crous P."/>
            <person name="Grigoriev I."/>
        </authorList>
    </citation>
    <scope>NUCLEOTIDE SEQUENCE</scope>
    <source>
        <strain evidence="2">SCOH1-5</strain>
    </source>
</reference>
<dbReference type="PANTHER" id="PTHR38887:SF1">
    <property type="entry name" value="RAS MODIFICATION PROTEIN ERF4"/>
    <property type="match status" value="1"/>
</dbReference>
<feature type="compositionally biased region" description="Polar residues" evidence="1">
    <location>
        <begin position="26"/>
        <end position="37"/>
    </location>
</feature>
<feature type="compositionally biased region" description="Basic and acidic residues" evidence="1">
    <location>
        <begin position="324"/>
        <end position="347"/>
    </location>
</feature>
<keyword evidence="3" id="KW-1185">Reference proteome</keyword>
<dbReference type="Proteomes" id="UP000799539">
    <property type="component" value="Unassembled WGS sequence"/>
</dbReference>
<evidence type="ECO:0000313" key="2">
    <source>
        <dbReference type="EMBL" id="KAF2212435.1"/>
    </source>
</evidence>
<name>A0A6A6FGC2_9PEZI</name>
<dbReference type="EMBL" id="ML992673">
    <property type="protein sequence ID" value="KAF2212435.1"/>
    <property type="molecule type" value="Genomic_DNA"/>
</dbReference>
<dbReference type="InterPro" id="IPR053221">
    <property type="entry name" value="Burnettramic_acid_biosynth"/>
</dbReference>
<accession>A0A6A6FGC2</accession>
<organism evidence="2 3">
    <name type="scientific">Cercospora zeae-maydis SCOH1-5</name>
    <dbReference type="NCBI Taxonomy" id="717836"/>
    <lineage>
        <taxon>Eukaryota</taxon>
        <taxon>Fungi</taxon>
        <taxon>Dikarya</taxon>
        <taxon>Ascomycota</taxon>
        <taxon>Pezizomycotina</taxon>
        <taxon>Dothideomycetes</taxon>
        <taxon>Dothideomycetidae</taxon>
        <taxon>Mycosphaerellales</taxon>
        <taxon>Mycosphaerellaceae</taxon>
        <taxon>Cercospora</taxon>
    </lineage>
</organism>
<evidence type="ECO:0000256" key="1">
    <source>
        <dbReference type="SAM" id="MobiDB-lite"/>
    </source>
</evidence>
<dbReference type="AlphaFoldDB" id="A0A6A6FGC2"/>
<protein>
    <submittedName>
        <fullName evidence="2">Uncharacterized protein</fullName>
    </submittedName>
</protein>